<evidence type="ECO:0000256" key="5">
    <source>
        <dbReference type="ARBA" id="ARBA00022723"/>
    </source>
</evidence>
<feature type="binding site" evidence="11">
    <location>
        <position position="156"/>
    </location>
    <ligand>
        <name>Mg(2+)</name>
        <dbReference type="ChEBI" id="CHEBI:18420"/>
    </ligand>
</feature>
<evidence type="ECO:0000256" key="2">
    <source>
        <dbReference type="ARBA" id="ARBA00016337"/>
    </source>
</evidence>
<feature type="binding site" evidence="11">
    <location>
        <position position="272"/>
    </location>
    <ligand>
        <name>Mg(2+)</name>
        <dbReference type="ChEBI" id="CHEBI:18420"/>
    </ligand>
</feature>
<evidence type="ECO:0000256" key="6">
    <source>
        <dbReference type="ARBA" id="ARBA00022827"/>
    </source>
</evidence>
<dbReference type="Pfam" id="PF02424">
    <property type="entry name" value="ApbE"/>
    <property type="match status" value="1"/>
</dbReference>
<dbReference type="PIRSF" id="PIRSF006268">
    <property type="entry name" value="ApbE"/>
    <property type="match status" value="1"/>
</dbReference>
<reference evidence="12" key="2">
    <citation type="submission" date="2020-10" db="EMBL/GenBank/DDBJ databases">
        <title>Mucilaginibacter sp. nov., isolated from soil.</title>
        <authorList>
            <person name="Jeon C.O."/>
        </authorList>
    </citation>
    <scope>NUCLEOTIDE SEQUENCE</scope>
    <source>
        <strain evidence="12">R11</strain>
    </source>
</reference>
<dbReference type="SUPFAM" id="SSF143631">
    <property type="entry name" value="ApbE-like"/>
    <property type="match status" value="1"/>
</dbReference>
<reference evidence="12" key="1">
    <citation type="submission" date="2020-01" db="EMBL/GenBank/DDBJ databases">
        <authorList>
            <person name="Seo Y.L."/>
        </authorList>
    </citation>
    <scope>NUCLEOTIDE SEQUENCE</scope>
    <source>
        <strain evidence="12">R11</strain>
    </source>
</reference>
<evidence type="ECO:0000313" key="13">
    <source>
        <dbReference type="Proteomes" id="UP000638732"/>
    </source>
</evidence>
<comment type="similarity">
    <text evidence="10">Belongs to the ApbE family.</text>
</comment>
<dbReference type="Proteomes" id="UP000638732">
    <property type="component" value="Unassembled WGS sequence"/>
</dbReference>
<keyword evidence="7 10" id="KW-0460">Magnesium</keyword>
<comment type="caution">
    <text evidence="12">The sequence shown here is derived from an EMBL/GenBank/DDBJ whole genome shotgun (WGS) entry which is preliminary data.</text>
</comment>
<evidence type="ECO:0000256" key="9">
    <source>
        <dbReference type="ARBA" id="ARBA00048540"/>
    </source>
</evidence>
<organism evidence="12 13">
    <name type="scientific">Mucilaginibacter agri</name>
    <dbReference type="NCBI Taxonomy" id="2695265"/>
    <lineage>
        <taxon>Bacteria</taxon>
        <taxon>Pseudomonadati</taxon>
        <taxon>Bacteroidota</taxon>
        <taxon>Sphingobacteriia</taxon>
        <taxon>Sphingobacteriales</taxon>
        <taxon>Sphingobacteriaceae</taxon>
        <taxon>Mucilaginibacter</taxon>
    </lineage>
</organism>
<dbReference type="PANTHER" id="PTHR30040">
    <property type="entry name" value="THIAMINE BIOSYNTHESIS LIPOPROTEIN APBE"/>
    <property type="match status" value="1"/>
</dbReference>
<proteinExistence type="inferred from homology"/>
<keyword evidence="5 10" id="KW-0479">Metal-binding</keyword>
<dbReference type="InterPro" id="IPR024932">
    <property type="entry name" value="ApbE"/>
</dbReference>
<dbReference type="AlphaFoldDB" id="A0A965ZMZ4"/>
<comment type="cofactor">
    <cofactor evidence="11">
        <name>Mg(2+)</name>
        <dbReference type="ChEBI" id="CHEBI:18420"/>
    </cofactor>
    <cofactor evidence="11">
        <name>Mn(2+)</name>
        <dbReference type="ChEBI" id="CHEBI:29035"/>
    </cofactor>
    <text evidence="11">Magnesium. Can also use manganese.</text>
</comment>
<dbReference type="EMBL" id="WWEO01000045">
    <property type="protein sequence ID" value="NCD72542.1"/>
    <property type="molecule type" value="Genomic_DNA"/>
</dbReference>
<dbReference type="GO" id="GO:0016740">
    <property type="term" value="F:transferase activity"/>
    <property type="evidence" value="ECO:0007669"/>
    <property type="project" value="UniProtKB-UniRule"/>
</dbReference>
<evidence type="ECO:0000256" key="7">
    <source>
        <dbReference type="ARBA" id="ARBA00022842"/>
    </source>
</evidence>
<name>A0A965ZMZ4_9SPHI</name>
<keyword evidence="3 10" id="KW-0285">Flavoprotein</keyword>
<comment type="catalytic activity">
    <reaction evidence="9 10">
        <text>L-threonyl-[protein] + FAD = FMN-L-threonyl-[protein] + AMP + H(+)</text>
        <dbReference type="Rhea" id="RHEA:36847"/>
        <dbReference type="Rhea" id="RHEA-COMP:11060"/>
        <dbReference type="Rhea" id="RHEA-COMP:11061"/>
        <dbReference type="ChEBI" id="CHEBI:15378"/>
        <dbReference type="ChEBI" id="CHEBI:30013"/>
        <dbReference type="ChEBI" id="CHEBI:57692"/>
        <dbReference type="ChEBI" id="CHEBI:74257"/>
        <dbReference type="ChEBI" id="CHEBI:456215"/>
        <dbReference type="EC" id="2.7.1.180"/>
    </reaction>
</comment>
<dbReference type="EC" id="2.7.1.180" evidence="1 10"/>
<dbReference type="InterPro" id="IPR003374">
    <property type="entry name" value="ApbE-like_sf"/>
</dbReference>
<evidence type="ECO:0000256" key="11">
    <source>
        <dbReference type="PIRSR" id="PIRSR006268-2"/>
    </source>
</evidence>
<keyword evidence="13" id="KW-1185">Reference proteome</keyword>
<protein>
    <recommendedName>
        <fullName evidence="2 10">FAD:protein FMN transferase</fullName>
        <ecNumber evidence="1 10">2.7.1.180</ecNumber>
    </recommendedName>
    <alternativeName>
        <fullName evidence="8 10">Flavin transferase</fullName>
    </alternativeName>
</protein>
<evidence type="ECO:0000256" key="3">
    <source>
        <dbReference type="ARBA" id="ARBA00022630"/>
    </source>
</evidence>
<dbReference type="PANTHER" id="PTHR30040:SF2">
    <property type="entry name" value="FAD:PROTEIN FMN TRANSFERASE"/>
    <property type="match status" value="1"/>
</dbReference>
<evidence type="ECO:0000256" key="1">
    <source>
        <dbReference type="ARBA" id="ARBA00011955"/>
    </source>
</evidence>
<keyword evidence="4 10" id="KW-0808">Transferase</keyword>
<sequence>MQDVRLASYRRVLKLMGNRFEFTVVADNENWANDQIDSAISEVQRIEKLLTTFSDDSQTNEINRNAGIKPVRVDEEVFGLIARSLKISDLTQGAFDISYGSIDKKLWNFDANMTSLPSVEVAKQAVKLINYKNIILDASNTTVFLKEKGMRIGFGGIGKGYAADSAKRLLQANRVMSGIVNAAGDLISWGTQPNNLPWTVAIADPDQSTVPFSRLNISGMAIATSGNYEKYVTIDGKKYSHTIDPTTGLPISGIKSVSIISPSAELSDAMATPVMVMGVKVGLDLINQLNHMACIIVDDHNKIHSSHNINIKN</sequence>
<dbReference type="GO" id="GO:0046872">
    <property type="term" value="F:metal ion binding"/>
    <property type="evidence" value="ECO:0007669"/>
    <property type="project" value="UniProtKB-UniRule"/>
</dbReference>
<evidence type="ECO:0000313" key="12">
    <source>
        <dbReference type="EMBL" id="NCD72542.1"/>
    </source>
</evidence>
<dbReference type="Gene3D" id="3.10.520.10">
    <property type="entry name" value="ApbE-like domains"/>
    <property type="match status" value="1"/>
</dbReference>
<evidence type="ECO:0000256" key="4">
    <source>
        <dbReference type="ARBA" id="ARBA00022679"/>
    </source>
</evidence>
<evidence type="ECO:0000256" key="10">
    <source>
        <dbReference type="PIRNR" id="PIRNR006268"/>
    </source>
</evidence>
<accession>A0A965ZMZ4</accession>
<feature type="binding site" evidence="11">
    <location>
        <position position="268"/>
    </location>
    <ligand>
        <name>Mg(2+)</name>
        <dbReference type="ChEBI" id="CHEBI:18420"/>
    </ligand>
</feature>
<keyword evidence="6 10" id="KW-0274">FAD</keyword>
<evidence type="ECO:0000256" key="8">
    <source>
        <dbReference type="ARBA" id="ARBA00031306"/>
    </source>
</evidence>
<gene>
    <name evidence="12" type="ORF">GSY63_24470</name>
</gene>